<dbReference type="InterPro" id="IPR036604">
    <property type="entry name" value="PurS-like_sf"/>
</dbReference>
<dbReference type="InterPro" id="IPR010918">
    <property type="entry name" value="PurM-like_C_dom"/>
</dbReference>
<feature type="domain" description="Phosphoribosylformylglycinamidine synthase linker" evidence="20">
    <location>
        <begin position="199"/>
        <end position="249"/>
    </location>
</feature>
<keyword evidence="12" id="KW-0315">Glutamine amidotransferase</keyword>
<dbReference type="FunFam" id="3.40.50.880:FF:000008">
    <property type="entry name" value="Phosphoribosylformylglycinamidine synthase"/>
    <property type="match status" value="1"/>
</dbReference>
<feature type="region of interest" description="Disordered" evidence="18">
    <location>
        <begin position="334"/>
        <end position="357"/>
    </location>
</feature>
<dbReference type="PANTHER" id="PTHR10099:SF1">
    <property type="entry name" value="PHOSPHORIBOSYLFORMYLGLYCINAMIDINE SYNTHASE"/>
    <property type="match status" value="1"/>
</dbReference>
<dbReference type="Pfam" id="PF18076">
    <property type="entry name" value="FGAR-AT_N"/>
    <property type="match status" value="1"/>
</dbReference>
<evidence type="ECO:0000259" key="19">
    <source>
        <dbReference type="Pfam" id="PF02769"/>
    </source>
</evidence>
<dbReference type="OMA" id="LSANWMW"/>
<dbReference type="InterPro" id="IPR036676">
    <property type="entry name" value="PurM-like_C_sf"/>
</dbReference>
<evidence type="ECO:0000259" key="22">
    <source>
        <dbReference type="Pfam" id="PF22689"/>
    </source>
</evidence>
<dbReference type="UniPathway" id="UPA00074">
    <property type="reaction ID" value="UER00128"/>
</dbReference>
<dbReference type="FunFam" id="3.30.1330.10:FF:000005">
    <property type="entry name" value="Phosphoribosylformylglycinamidine synthase"/>
    <property type="match status" value="1"/>
</dbReference>
<dbReference type="HAMAP" id="MF_00419">
    <property type="entry name" value="PurL_1"/>
    <property type="match status" value="1"/>
</dbReference>
<dbReference type="InterPro" id="IPR010073">
    <property type="entry name" value="PurL_large"/>
</dbReference>
<dbReference type="Gene3D" id="3.40.50.880">
    <property type="match status" value="1"/>
</dbReference>
<dbReference type="InterPro" id="IPR040707">
    <property type="entry name" value="FGAR-AT_N"/>
</dbReference>
<evidence type="ECO:0000256" key="10">
    <source>
        <dbReference type="ARBA" id="ARBA00022840"/>
    </source>
</evidence>
<dbReference type="InterPro" id="IPR055181">
    <property type="entry name" value="FGAR-AT_PurM_N-like"/>
</dbReference>
<dbReference type="Gene3D" id="3.90.650.10">
    <property type="entry name" value="PurM-like C-terminal domain"/>
    <property type="match status" value="2"/>
</dbReference>
<dbReference type="FunCoup" id="A0A0D2VJQ0">
    <property type="interactions" value="684"/>
</dbReference>
<keyword evidence="5" id="KW-0963">Cytoplasm</keyword>
<feature type="domain" description="PurM-like C-terminal" evidence="19">
    <location>
        <begin position="472"/>
        <end position="629"/>
    </location>
</feature>
<evidence type="ECO:0000256" key="8">
    <source>
        <dbReference type="ARBA" id="ARBA00022741"/>
    </source>
</evidence>
<reference evidence="24" key="1">
    <citation type="submission" date="2011-02" db="EMBL/GenBank/DDBJ databases">
        <title>The Genome Sequence of Capsaspora owczarzaki ATCC 30864.</title>
        <authorList>
            <person name="Russ C."/>
            <person name="Cuomo C."/>
            <person name="Burger G."/>
            <person name="Gray M.W."/>
            <person name="Holland P.W.H."/>
            <person name="King N."/>
            <person name="Lang F.B.F."/>
            <person name="Roger A.J."/>
            <person name="Ruiz-Trillo I."/>
            <person name="Young S.K."/>
            <person name="Zeng Q."/>
            <person name="Gargeya S."/>
            <person name="Alvarado L."/>
            <person name="Berlin A."/>
            <person name="Chapman S.B."/>
            <person name="Chen Z."/>
            <person name="Freedman E."/>
            <person name="Gellesch M."/>
            <person name="Goldberg J."/>
            <person name="Griggs A."/>
            <person name="Gujja S."/>
            <person name="Heilman E."/>
            <person name="Heiman D."/>
            <person name="Howarth C."/>
            <person name="Mehta T."/>
            <person name="Neiman D."/>
            <person name="Pearson M."/>
            <person name="Roberts A."/>
            <person name="Saif S."/>
            <person name="Shea T."/>
            <person name="Shenoy N."/>
            <person name="Sisk P."/>
            <person name="Stolte C."/>
            <person name="Sykes S."/>
            <person name="White J."/>
            <person name="Yandava C."/>
            <person name="Haas B."/>
            <person name="Nusbaum C."/>
            <person name="Birren B."/>
        </authorList>
    </citation>
    <scope>NUCLEOTIDE SEQUENCE</scope>
    <source>
        <strain evidence="24">ATCC 30864</strain>
    </source>
</reference>
<dbReference type="Gene3D" id="3.30.1330.10">
    <property type="entry name" value="PurM-like, N-terminal domain"/>
    <property type="match status" value="2"/>
</dbReference>
<dbReference type="Pfam" id="PF13507">
    <property type="entry name" value="GATase_5"/>
    <property type="match status" value="1"/>
</dbReference>
<dbReference type="SUPFAM" id="SSF109736">
    <property type="entry name" value="FGAM synthase PurL, linker domain"/>
    <property type="match status" value="1"/>
</dbReference>
<sequence length="1385" mass="148664">MLTELPATVALNADQGSVRVLAGRSPLSGFRTERLLASLRAAVPAIDGVQAVVLHIAHVAHGHELTDAQNALLDQLLLYGPRPDSTTTTTTTATTTSLVVLPREGTISPWASKATDIMHNCGLPMIRRIERGVLYTVTLAPDAATTVVEDVRQLAAPLIHDRMTQIVLPSLEGIERLFDAARPPTVTYVDLLNGGKAALVAANREQGLAIAEDEMDYLVDAYTNQLSRNPTDVELMMFAQVNSEHCRHKIFNASWTIDGRAKDKSLFGMIRNTHATHPEGVLSAYRDNSAVMTGSRAGRFFPQPGTHEYAFHDEDIHILMKVETHNHPTAISPYPGAATGSGGEIRDESATGRGSRAKAGLTGFTVSHLRIPGFEQPWEQATADVGAPESISSPFQIMIEAPLGGAAFNNEFGRPAICGYFRTFLQKVPAVTADTDAATNPVELRGYHKPIMIAGGMGNIRPMHVEKSSISPGACIVVLGGPAMLIGLGGGAASSMAQGTSSADLDFASVQRDNAEMQRRCQEVIDACWAMGHANPIESIHDVGAGGLSNALPELVHDSDRGAVFDLRKIPCDDPGMSPMGIWCNESQERFVLAVNNVQIETFEALCRRERCPYAILGQATSEEALIVRDDVFNNNPIDLPMGTLFGKPPKMHRNVVHRHLALPEFKHSSIVPSLDDAVRRVLQLPSVASKNFLITIGDRSVTGQVARDQMVGPWQVPVADVAVTTASYDTLRGEAMAMGERTPLAVVNHAASGRMAIGEAITNIAAASITAISDIKMSANWMVASGFPGEDAGLYDTVHAVGMELCPQLGIAIPVGKDSMSMRTSWQVRNEATGTDERKTVASPLSLVITAFAPCSNTDLTLTPELKFVRGSSRVDSILLFVDLAAGKQRLGGSALAQVYSELGNEVPDVESASLLSAGFAAIQALRAAEVALAYHDRSDGGLLGTLAEMAFASHSGLSVDITALGSDPIAALFNEELGYVVQIPAACLSVAMGIFTTHGIAAHVFNIGSPFVDPETEAQPITIAHNNEVILQGDRVAWHRLWAETSFRMQALRDNPACAQQEYDTILDLANPGLQSKLSFNPDEELAKLHADLAAAQVSSPRVAILREQGVNGHLEMAAAFTKAGFVAVDVHMSDILSGAVSLEQFSGLAACGGFSYGDVLGAGEGWAKSILFNEIARNEFARFFQRQDVFALGVCNGCQMMSNLRSLVPGAAHWPRFVRNASEQFEARFVQVEVLESPSILLAGMAGSVLPIIVSHGEGRAEFPAEDPTAPANAVNANLVPMRYVDHYGTPTEAFPYNPNGSPLGITSLTNEDGRVTILMPHPERCLRTVNNSWHPENWGENGPWTQMFVNARRFALRHQTASQPHGLKRPGDALEQPSKRR</sequence>
<dbReference type="Pfam" id="PF02769">
    <property type="entry name" value="AIRS_C"/>
    <property type="match status" value="2"/>
</dbReference>
<keyword evidence="11" id="KW-0460">Magnesium</keyword>
<dbReference type="InterPro" id="IPR041609">
    <property type="entry name" value="PurL_linker"/>
</dbReference>
<evidence type="ECO:0000256" key="15">
    <source>
        <dbReference type="ARBA" id="ARBA00052585"/>
    </source>
</evidence>
<evidence type="ECO:0000256" key="17">
    <source>
        <dbReference type="ARBA" id="ARBA00071729"/>
    </source>
</evidence>
<evidence type="ECO:0000256" key="18">
    <source>
        <dbReference type="SAM" id="MobiDB-lite"/>
    </source>
</evidence>
<dbReference type="InterPro" id="IPR029062">
    <property type="entry name" value="Class_I_gatase-like"/>
</dbReference>
<evidence type="ECO:0000313" key="23">
    <source>
        <dbReference type="EMBL" id="KJE90222.1"/>
    </source>
</evidence>
<dbReference type="InParanoid" id="A0A0D2VJQ0"/>
<accession>A0A0D2VJQ0</accession>
<dbReference type="SMART" id="SM01211">
    <property type="entry name" value="GATase_5"/>
    <property type="match status" value="1"/>
</dbReference>
<keyword evidence="7" id="KW-0479">Metal-binding</keyword>
<dbReference type="InterPro" id="IPR036921">
    <property type="entry name" value="PurM-like_N_sf"/>
</dbReference>
<feature type="region of interest" description="Disordered" evidence="18">
    <location>
        <begin position="1363"/>
        <end position="1385"/>
    </location>
</feature>
<dbReference type="GO" id="GO:0046872">
    <property type="term" value="F:metal ion binding"/>
    <property type="evidence" value="ECO:0007669"/>
    <property type="project" value="UniProtKB-KW"/>
</dbReference>
<evidence type="ECO:0000256" key="13">
    <source>
        <dbReference type="ARBA" id="ARBA00029823"/>
    </source>
</evidence>
<name>A0A0D2VJQ0_CAPO3</name>
<evidence type="ECO:0000256" key="5">
    <source>
        <dbReference type="ARBA" id="ARBA00022490"/>
    </source>
</evidence>
<dbReference type="GO" id="GO:0006189">
    <property type="term" value="P:'de novo' IMP biosynthetic process"/>
    <property type="evidence" value="ECO:0007669"/>
    <property type="project" value="UniProtKB-UniPathway"/>
</dbReference>
<evidence type="ECO:0000256" key="11">
    <source>
        <dbReference type="ARBA" id="ARBA00022842"/>
    </source>
</evidence>
<dbReference type="Pfam" id="PF22689">
    <property type="entry name" value="FGAR-AT_PurM_N-like"/>
    <property type="match status" value="1"/>
</dbReference>
<evidence type="ECO:0000256" key="4">
    <source>
        <dbReference type="ARBA" id="ARBA00012747"/>
    </source>
</evidence>
<dbReference type="Gene3D" id="1.10.8.750">
    <property type="entry name" value="Phosphoribosylformylglycinamidine synthase, linker domain"/>
    <property type="match status" value="1"/>
</dbReference>
<evidence type="ECO:0000256" key="14">
    <source>
        <dbReference type="ARBA" id="ARBA00032632"/>
    </source>
</evidence>
<dbReference type="FunFam" id="1.10.8.750:FF:000002">
    <property type="entry name" value="Phosphoribosylformylglycinamidine synthase"/>
    <property type="match status" value="1"/>
</dbReference>
<evidence type="ECO:0000256" key="12">
    <source>
        <dbReference type="ARBA" id="ARBA00022962"/>
    </source>
</evidence>
<protein>
    <recommendedName>
        <fullName evidence="17">Phosphoribosylformylglycinamidine synthase</fullName>
        <ecNumber evidence="4">6.3.5.3</ecNumber>
    </recommendedName>
    <alternativeName>
        <fullName evidence="14">Formylglycinamide ribonucleotide amidotransferase</fullName>
    </alternativeName>
    <alternativeName>
        <fullName evidence="13">Formylglycinamide ribotide amidotransferase</fullName>
    </alternativeName>
</protein>
<feature type="domain" description="PurM-like C-terminal" evidence="19">
    <location>
        <begin position="890"/>
        <end position="1002"/>
    </location>
</feature>
<dbReference type="FunFam" id="3.90.650.10:FF:000002">
    <property type="entry name" value="Phosphoribosylformylglycinamidine synthase"/>
    <property type="match status" value="1"/>
</dbReference>
<dbReference type="STRING" id="595528.A0A0D2VJQ0"/>
<feature type="domain" description="FGAR-AT PurM N-terminal-like" evidence="22">
    <location>
        <begin position="690"/>
        <end position="855"/>
    </location>
</feature>
<dbReference type="CDD" id="cd01740">
    <property type="entry name" value="GATase1_FGAR_AT"/>
    <property type="match status" value="1"/>
</dbReference>
<dbReference type="OrthoDB" id="6666987at2759"/>
<dbReference type="EMBL" id="KE346361">
    <property type="protein sequence ID" value="KJE90222.1"/>
    <property type="molecule type" value="Genomic_DNA"/>
</dbReference>
<dbReference type="eggNOG" id="KOG1907">
    <property type="taxonomic scope" value="Eukaryota"/>
</dbReference>
<dbReference type="FunFam" id="3.30.1330.10:FF:000002">
    <property type="entry name" value="Phosphoribosylformylglycinamidine synthase"/>
    <property type="match status" value="1"/>
</dbReference>
<evidence type="ECO:0000256" key="2">
    <source>
        <dbReference type="ARBA" id="ARBA00004920"/>
    </source>
</evidence>
<comment type="pathway">
    <text evidence="2">Purine metabolism; IMP biosynthesis via de novo pathway; 5-amino-1-(5-phospho-D-ribosyl)imidazole from N(2)-formyl-N(1)-(5-phospho-D-ribosyl)glycinamide: step 1/2.</text>
</comment>
<evidence type="ECO:0000256" key="16">
    <source>
        <dbReference type="ARBA" id="ARBA00057317"/>
    </source>
</evidence>
<feature type="domain" description="Phosphoribosylformylglycinamidine synthase N-terminal" evidence="21">
    <location>
        <begin position="58"/>
        <end position="178"/>
    </location>
</feature>
<dbReference type="GO" id="GO:0005524">
    <property type="term" value="F:ATP binding"/>
    <property type="evidence" value="ECO:0007669"/>
    <property type="project" value="UniProtKB-KW"/>
</dbReference>
<keyword evidence="24" id="KW-1185">Reference proteome</keyword>
<comment type="subcellular location">
    <subcellularLocation>
        <location evidence="1">Cytoplasm</location>
    </subcellularLocation>
</comment>
<evidence type="ECO:0000256" key="9">
    <source>
        <dbReference type="ARBA" id="ARBA00022755"/>
    </source>
</evidence>
<keyword evidence="9" id="KW-0658">Purine biosynthesis</keyword>
<proteinExistence type="inferred from homology"/>
<keyword evidence="6" id="KW-0436">Ligase</keyword>
<evidence type="ECO:0000259" key="21">
    <source>
        <dbReference type="Pfam" id="PF18076"/>
    </source>
</evidence>
<comment type="catalytic activity">
    <reaction evidence="15">
        <text>N(2)-formyl-N(1)-(5-phospho-beta-D-ribosyl)glycinamide + L-glutamine + ATP + H2O = 2-formamido-N(1)-(5-O-phospho-beta-D-ribosyl)acetamidine + L-glutamate + ADP + phosphate + H(+)</text>
        <dbReference type="Rhea" id="RHEA:17129"/>
        <dbReference type="ChEBI" id="CHEBI:15377"/>
        <dbReference type="ChEBI" id="CHEBI:15378"/>
        <dbReference type="ChEBI" id="CHEBI:29985"/>
        <dbReference type="ChEBI" id="CHEBI:30616"/>
        <dbReference type="ChEBI" id="CHEBI:43474"/>
        <dbReference type="ChEBI" id="CHEBI:58359"/>
        <dbReference type="ChEBI" id="CHEBI:147286"/>
        <dbReference type="ChEBI" id="CHEBI:147287"/>
        <dbReference type="ChEBI" id="CHEBI:456216"/>
        <dbReference type="EC" id="6.3.5.3"/>
    </reaction>
</comment>
<dbReference type="SUPFAM" id="SSF82697">
    <property type="entry name" value="PurS-like"/>
    <property type="match status" value="1"/>
</dbReference>
<evidence type="ECO:0000256" key="7">
    <source>
        <dbReference type="ARBA" id="ARBA00022723"/>
    </source>
</evidence>
<dbReference type="NCBIfam" id="NF003672">
    <property type="entry name" value="PRK05297.1"/>
    <property type="match status" value="1"/>
</dbReference>
<keyword evidence="10" id="KW-0067">ATP-binding</keyword>
<evidence type="ECO:0000313" key="24">
    <source>
        <dbReference type="Proteomes" id="UP000008743"/>
    </source>
</evidence>
<gene>
    <name evidence="23" type="ORF">CAOG_001563</name>
</gene>
<dbReference type="Pfam" id="PF18072">
    <property type="entry name" value="FGAR-AT_linker"/>
    <property type="match status" value="1"/>
</dbReference>
<dbReference type="Proteomes" id="UP000008743">
    <property type="component" value="Unassembled WGS sequence"/>
</dbReference>
<evidence type="ECO:0000259" key="20">
    <source>
        <dbReference type="Pfam" id="PF18072"/>
    </source>
</evidence>
<dbReference type="PROSITE" id="PS51273">
    <property type="entry name" value="GATASE_TYPE_1"/>
    <property type="match status" value="1"/>
</dbReference>
<evidence type="ECO:0000256" key="1">
    <source>
        <dbReference type="ARBA" id="ARBA00004496"/>
    </source>
</evidence>
<dbReference type="SUPFAM" id="SSF55326">
    <property type="entry name" value="PurM N-terminal domain-like"/>
    <property type="match status" value="2"/>
</dbReference>
<dbReference type="NCBIfam" id="TIGR01735">
    <property type="entry name" value="FGAM_synt"/>
    <property type="match status" value="1"/>
</dbReference>
<evidence type="ECO:0000256" key="3">
    <source>
        <dbReference type="ARBA" id="ARBA00008608"/>
    </source>
</evidence>
<dbReference type="GO" id="GO:0004642">
    <property type="term" value="F:phosphoribosylformylglycinamidine synthase activity"/>
    <property type="evidence" value="ECO:0007669"/>
    <property type="project" value="UniProtKB-EC"/>
</dbReference>
<dbReference type="PANTHER" id="PTHR10099">
    <property type="entry name" value="PHOSPHORIBOSYLFORMYLGLYCINAMIDINE SYNTHASE"/>
    <property type="match status" value="1"/>
</dbReference>
<comment type="similarity">
    <text evidence="3">In the N-terminal section; belongs to the FGAMS family.</text>
</comment>
<dbReference type="SUPFAM" id="SSF56042">
    <property type="entry name" value="PurM C-terminal domain-like"/>
    <property type="match status" value="2"/>
</dbReference>
<evidence type="ECO:0000256" key="6">
    <source>
        <dbReference type="ARBA" id="ARBA00022598"/>
    </source>
</evidence>
<dbReference type="EC" id="6.3.5.3" evidence="4"/>
<dbReference type="GO" id="GO:0005737">
    <property type="term" value="C:cytoplasm"/>
    <property type="evidence" value="ECO:0007669"/>
    <property type="project" value="UniProtKB-SubCell"/>
</dbReference>
<keyword evidence="8" id="KW-0547">Nucleotide-binding</keyword>
<dbReference type="PhylomeDB" id="A0A0D2VJQ0"/>
<dbReference type="CDD" id="cd02203">
    <property type="entry name" value="PurL_repeat1"/>
    <property type="match status" value="1"/>
</dbReference>
<comment type="function">
    <text evidence="16">Phosphoribosylformylglycinamidine synthase involved in the purines biosynthetic pathway. Catalyzes the ATP-dependent conversion of formylglycinamide ribonucleotide (FGAR) and glutamine to yield formylglycinamidine ribonucleotide (FGAM) and glutamate.</text>
</comment>
<dbReference type="CDD" id="cd02204">
    <property type="entry name" value="PurL_repeat2"/>
    <property type="match status" value="1"/>
</dbReference>
<dbReference type="SUPFAM" id="SSF52317">
    <property type="entry name" value="Class I glutamine amidotransferase-like"/>
    <property type="match status" value="1"/>
</dbReference>
<organism evidence="23 24">
    <name type="scientific">Capsaspora owczarzaki (strain ATCC 30864)</name>
    <dbReference type="NCBI Taxonomy" id="595528"/>
    <lineage>
        <taxon>Eukaryota</taxon>
        <taxon>Filasterea</taxon>
        <taxon>Capsaspora</taxon>
    </lineage>
</organism>